<proteinExistence type="predicted"/>
<evidence type="ECO:0000313" key="2">
    <source>
        <dbReference type="Proteomes" id="UP000823632"/>
    </source>
</evidence>
<dbReference type="AlphaFoldDB" id="A0A9D9DN44"/>
<name>A0A9D9DN44_9BACT</name>
<sequence length="60" mass="7336">YLNMIIILYSFFEELSLPEYSEAYKKQQKLVEKFHNFKKNYENSLRQLQQVCSNIQITKN</sequence>
<accession>A0A9D9DN44</accession>
<comment type="caution">
    <text evidence="1">The sequence shown here is derived from an EMBL/GenBank/DDBJ whole genome shotgun (WGS) entry which is preliminary data.</text>
</comment>
<feature type="non-terminal residue" evidence="1">
    <location>
        <position position="1"/>
    </location>
</feature>
<reference evidence="1" key="1">
    <citation type="submission" date="2020-10" db="EMBL/GenBank/DDBJ databases">
        <authorList>
            <person name="Gilroy R."/>
        </authorList>
    </citation>
    <scope>NUCLEOTIDE SEQUENCE</scope>
    <source>
        <strain evidence="1">10192</strain>
    </source>
</reference>
<gene>
    <name evidence="1" type="ORF">IAC76_04410</name>
</gene>
<dbReference type="EMBL" id="JADIND010000092">
    <property type="protein sequence ID" value="MBO8430608.1"/>
    <property type="molecule type" value="Genomic_DNA"/>
</dbReference>
<evidence type="ECO:0000313" key="1">
    <source>
        <dbReference type="EMBL" id="MBO8430608.1"/>
    </source>
</evidence>
<protein>
    <submittedName>
        <fullName evidence="1">Uncharacterized protein</fullName>
    </submittedName>
</protein>
<dbReference type="Proteomes" id="UP000823632">
    <property type="component" value="Unassembled WGS sequence"/>
</dbReference>
<organism evidence="1 2">
    <name type="scientific">Candidatus Scatousia excrementipullorum</name>
    <dbReference type="NCBI Taxonomy" id="2840936"/>
    <lineage>
        <taxon>Bacteria</taxon>
        <taxon>Candidatus Scatousia</taxon>
    </lineage>
</organism>
<reference evidence="1" key="2">
    <citation type="journal article" date="2021" name="PeerJ">
        <title>Extensive microbial diversity within the chicken gut microbiome revealed by metagenomics and culture.</title>
        <authorList>
            <person name="Gilroy R."/>
            <person name="Ravi A."/>
            <person name="Getino M."/>
            <person name="Pursley I."/>
            <person name="Horton D.L."/>
            <person name="Alikhan N.F."/>
            <person name="Baker D."/>
            <person name="Gharbi K."/>
            <person name="Hall N."/>
            <person name="Watson M."/>
            <person name="Adriaenssens E.M."/>
            <person name="Foster-Nyarko E."/>
            <person name="Jarju S."/>
            <person name="Secka A."/>
            <person name="Antonio M."/>
            <person name="Oren A."/>
            <person name="Chaudhuri R.R."/>
            <person name="La Ragione R."/>
            <person name="Hildebrand F."/>
            <person name="Pallen M.J."/>
        </authorList>
    </citation>
    <scope>NUCLEOTIDE SEQUENCE</scope>
    <source>
        <strain evidence="1">10192</strain>
    </source>
</reference>